<evidence type="ECO:0000313" key="3">
    <source>
        <dbReference type="Proteomes" id="UP000473325"/>
    </source>
</evidence>
<dbReference type="AlphaFoldDB" id="A0A6L7ESG6"/>
<gene>
    <name evidence="2" type="ORF">GRQ65_02925</name>
</gene>
<reference evidence="2 3" key="1">
    <citation type="submission" date="2019-12" db="EMBL/GenBank/DDBJ databases">
        <authorList>
            <person name="Kun Z."/>
        </authorList>
    </citation>
    <scope>NUCLEOTIDE SEQUENCE [LARGE SCALE GENOMIC DNA]</scope>
    <source>
        <strain evidence="2 3">YIM 123512</strain>
    </source>
</reference>
<name>A0A6L7ESG6_9ACTN</name>
<feature type="signal peptide" evidence="1">
    <location>
        <begin position="1"/>
        <end position="33"/>
    </location>
</feature>
<proteinExistence type="predicted"/>
<dbReference type="Proteomes" id="UP000473325">
    <property type="component" value="Unassembled WGS sequence"/>
</dbReference>
<dbReference type="EMBL" id="WUEK01000002">
    <property type="protein sequence ID" value="MXG88496.1"/>
    <property type="molecule type" value="Genomic_DNA"/>
</dbReference>
<sequence length="134" mass="13773">MNTSAKTTALLAASTLLAAPLATVALTAAPSSAAPADREKRGTCAGGTYELQAEREDGGYEVTVDLDRLAPGSQWKVVLRHEGKRVAAVTRTADAEGDVELEAFRKGTPGPETFSFRATPVGGGKGCAATVRLA</sequence>
<protein>
    <recommendedName>
        <fullName evidence="4">Secreted protein</fullName>
    </recommendedName>
</protein>
<evidence type="ECO:0008006" key="4">
    <source>
        <dbReference type="Google" id="ProtNLM"/>
    </source>
</evidence>
<keyword evidence="1" id="KW-0732">Signal</keyword>
<comment type="caution">
    <text evidence="2">The sequence shown here is derived from an EMBL/GenBank/DDBJ whole genome shotgun (WGS) entry which is preliminary data.</text>
</comment>
<organism evidence="2 3">
    <name type="scientific">Nocardioides flavescens</name>
    <dbReference type="NCBI Taxonomy" id="2691959"/>
    <lineage>
        <taxon>Bacteria</taxon>
        <taxon>Bacillati</taxon>
        <taxon>Actinomycetota</taxon>
        <taxon>Actinomycetes</taxon>
        <taxon>Propionibacteriales</taxon>
        <taxon>Nocardioidaceae</taxon>
        <taxon>Nocardioides</taxon>
    </lineage>
</organism>
<feature type="chain" id="PRO_5026687524" description="Secreted protein" evidence="1">
    <location>
        <begin position="34"/>
        <end position="134"/>
    </location>
</feature>
<dbReference type="RefSeq" id="WP_160875039.1">
    <property type="nucleotide sequence ID" value="NZ_WUEK01000002.1"/>
</dbReference>
<keyword evidence="3" id="KW-1185">Reference proteome</keyword>
<evidence type="ECO:0000313" key="2">
    <source>
        <dbReference type="EMBL" id="MXG88496.1"/>
    </source>
</evidence>
<evidence type="ECO:0000256" key="1">
    <source>
        <dbReference type="SAM" id="SignalP"/>
    </source>
</evidence>
<accession>A0A6L7ESG6</accession>